<evidence type="ECO:0000313" key="1">
    <source>
        <dbReference type="EMBL" id="KAH9768607.1"/>
    </source>
</evidence>
<keyword evidence="1" id="KW-0808">Transferase</keyword>
<name>A0ACB8L5L7_CITSI</name>
<evidence type="ECO:0000313" key="2">
    <source>
        <dbReference type="Proteomes" id="UP000829398"/>
    </source>
</evidence>
<protein>
    <submittedName>
        <fullName evidence="1">Reverse transcriptase/RNA-dependent DNA polymerase</fullName>
    </submittedName>
</protein>
<reference evidence="2" key="1">
    <citation type="journal article" date="2023" name="Hortic. Res.">
        <title>A chromosome-level phased genome enabling allele-level studies in sweet orange: a case study on citrus Huanglongbing tolerance.</title>
        <authorList>
            <person name="Wu B."/>
            <person name="Yu Q."/>
            <person name="Deng Z."/>
            <person name="Duan Y."/>
            <person name="Luo F."/>
            <person name="Gmitter F. Jr."/>
        </authorList>
    </citation>
    <scope>NUCLEOTIDE SEQUENCE [LARGE SCALE GENOMIC DNA]</scope>
    <source>
        <strain evidence="2">cv. Valencia</strain>
    </source>
</reference>
<gene>
    <name evidence="1" type="ORF">KPL71_011669</name>
</gene>
<dbReference type="EMBL" id="CM039173">
    <property type="protein sequence ID" value="KAH9768607.1"/>
    <property type="molecule type" value="Genomic_DNA"/>
</dbReference>
<keyword evidence="1" id="KW-0548">Nucleotidyltransferase</keyword>
<accession>A0ACB8L5L7</accession>
<sequence length="361" mass="40993">MQEYTEAILKIPLPRGQKVDEMLWHYDKHGEYSVRSGYQIALKLKAPDVPSNSGSNSKRWKAVWSMELPEKIKNFMWRAARNLLPTAENLWKRKCLKDPICQGCNREVETVRHALLDCKAARKIWYHATSSVQISNAQNQDILDFIYEVWSTWGKTEAEQTIAFCWAVWFARNKRIFEGKKSDPRALAAKVESLLEAYHRARKPDASHIHNVKRIVQKKWEPPPGNFLKVNVDAAINNRDQVAGLRAVIKDPSGKIVAAGTKQVPLRVGVSFAEAEAMEWGLQVAKELSLSALIMETDCKEVVDLLNNTKGSRTGISWVISDIQEQRRDFKEVKFRHIPRTCNTCAHSLAKFAVGANTSAV</sequence>
<keyword evidence="1" id="KW-0695">RNA-directed DNA polymerase</keyword>
<organism evidence="1 2">
    <name type="scientific">Citrus sinensis</name>
    <name type="common">Sweet orange</name>
    <name type="synonym">Citrus aurantium var. sinensis</name>
    <dbReference type="NCBI Taxonomy" id="2711"/>
    <lineage>
        <taxon>Eukaryota</taxon>
        <taxon>Viridiplantae</taxon>
        <taxon>Streptophyta</taxon>
        <taxon>Embryophyta</taxon>
        <taxon>Tracheophyta</taxon>
        <taxon>Spermatophyta</taxon>
        <taxon>Magnoliopsida</taxon>
        <taxon>eudicotyledons</taxon>
        <taxon>Gunneridae</taxon>
        <taxon>Pentapetalae</taxon>
        <taxon>rosids</taxon>
        <taxon>malvids</taxon>
        <taxon>Sapindales</taxon>
        <taxon>Rutaceae</taxon>
        <taxon>Aurantioideae</taxon>
        <taxon>Citrus</taxon>
    </lineage>
</organism>
<keyword evidence="2" id="KW-1185">Reference proteome</keyword>
<proteinExistence type="predicted"/>
<dbReference type="Proteomes" id="UP000829398">
    <property type="component" value="Chromosome 4"/>
</dbReference>
<comment type="caution">
    <text evidence="1">The sequence shown here is derived from an EMBL/GenBank/DDBJ whole genome shotgun (WGS) entry which is preliminary data.</text>
</comment>